<feature type="compositionally biased region" description="Polar residues" evidence="1">
    <location>
        <begin position="175"/>
        <end position="186"/>
    </location>
</feature>
<evidence type="ECO:0000313" key="2">
    <source>
        <dbReference type="EMBL" id="CCA20454.1"/>
    </source>
</evidence>
<accession>F0WGT9</accession>
<feature type="region of interest" description="Disordered" evidence="1">
    <location>
        <begin position="154"/>
        <end position="189"/>
    </location>
</feature>
<dbReference type="HOGENOM" id="CLU_768184_0_0_1"/>
<dbReference type="EMBL" id="FR824140">
    <property type="protein sequence ID" value="CCA20454.1"/>
    <property type="molecule type" value="Genomic_DNA"/>
</dbReference>
<dbReference type="AlphaFoldDB" id="F0WGT9"/>
<reference evidence="2" key="1">
    <citation type="journal article" date="2011" name="PLoS Biol.">
        <title>Gene gain and loss during evolution of obligate parasitism in the white rust pathogen of Arabidopsis thaliana.</title>
        <authorList>
            <person name="Kemen E."/>
            <person name="Gardiner A."/>
            <person name="Schultz-Larsen T."/>
            <person name="Kemen A.C."/>
            <person name="Balmuth A.L."/>
            <person name="Robert-Seilaniantz A."/>
            <person name="Bailey K."/>
            <person name="Holub E."/>
            <person name="Studholme D.J."/>
            <person name="Maclean D."/>
            <person name="Jones J.D."/>
        </authorList>
    </citation>
    <scope>NUCLEOTIDE SEQUENCE</scope>
</reference>
<organism evidence="2">
    <name type="scientific">Albugo laibachii Nc14</name>
    <dbReference type="NCBI Taxonomy" id="890382"/>
    <lineage>
        <taxon>Eukaryota</taxon>
        <taxon>Sar</taxon>
        <taxon>Stramenopiles</taxon>
        <taxon>Oomycota</taxon>
        <taxon>Peronosporomycetes</taxon>
        <taxon>Albuginales</taxon>
        <taxon>Albuginaceae</taxon>
        <taxon>Albugo</taxon>
    </lineage>
</organism>
<feature type="compositionally biased region" description="Low complexity" evidence="1">
    <location>
        <begin position="156"/>
        <end position="174"/>
    </location>
</feature>
<reference evidence="2" key="2">
    <citation type="submission" date="2011-02" db="EMBL/GenBank/DDBJ databases">
        <authorList>
            <person name="MacLean D."/>
        </authorList>
    </citation>
    <scope>NUCLEOTIDE SEQUENCE</scope>
</reference>
<name>F0WGT9_9STRA</name>
<proteinExistence type="predicted"/>
<sequence length="361" mass="40243">MQFRTTKHCDVILEESLVPTYSPASQCSLLYDSDRKTLDYDQFTASIGDNPLSVIDLAPISDDHALLDDDGVNPSEILGKTKRQNELSYNDLVDFTCTETESSQFSESEYDFNSDSESIVDQDVELHESRKSISAADPKRSSTEMAKACVDRLQARISSRSPSSTPSFPRARSPTNTRYSTNTRPTTYGMATHPIAKRKEYDADATSNTSTRRAESILVSSRCTMGGVSYRFEEAPMRSKEKSSPQYLTRDENSLLHSQLANLTLQLNNIDCLITSFEDFFSNGRSTVRSLVAIINHELEQLRVTVHQLRSGGSALLRVYSNKVYATELLGGIQRYVMHAKSSSARIDCLVVAVKSFKSDS</sequence>
<evidence type="ECO:0000256" key="1">
    <source>
        <dbReference type="SAM" id="MobiDB-lite"/>
    </source>
</evidence>
<gene>
    <name evidence="2" type="primary">AlNc14C95G5817</name>
    <name evidence="2" type="ORF">ALNC14_065970</name>
</gene>
<protein>
    <submittedName>
        <fullName evidence="2">AlNc14C95G5817 protein</fullName>
    </submittedName>
</protein>